<dbReference type="EMBL" id="WJXB01000010">
    <property type="protein sequence ID" value="MRN55737.1"/>
    <property type="molecule type" value="Genomic_DNA"/>
</dbReference>
<dbReference type="Proteomes" id="UP000463051">
    <property type="component" value="Unassembled WGS sequence"/>
</dbReference>
<evidence type="ECO:0000256" key="4">
    <source>
        <dbReference type="ARBA" id="ARBA00023136"/>
    </source>
</evidence>
<comment type="similarity">
    <text evidence="5">Belongs to the UPF0397 family.</text>
</comment>
<dbReference type="PANTHER" id="PTHR37815:SF3">
    <property type="entry name" value="UPF0397 PROTEIN SPR0429"/>
    <property type="match status" value="1"/>
</dbReference>
<evidence type="ECO:0000256" key="1">
    <source>
        <dbReference type="ARBA" id="ARBA00022475"/>
    </source>
</evidence>
<feature type="transmembrane region" description="Helical" evidence="5">
    <location>
        <begin position="154"/>
        <end position="176"/>
    </location>
</feature>
<proteinExistence type="inferred from homology"/>
<dbReference type="AlphaFoldDB" id="A0A7X2H8Z9"/>
<dbReference type="PANTHER" id="PTHR37815">
    <property type="entry name" value="UPF0397 PROTEIN BC_2624-RELATED"/>
    <property type="match status" value="1"/>
</dbReference>
<comment type="subcellular location">
    <subcellularLocation>
        <location evidence="5">Cell membrane</location>
        <topology evidence="5">Multi-pass membrane protein</topology>
    </subcellularLocation>
</comment>
<evidence type="ECO:0000256" key="2">
    <source>
        <dbReference type="ARBA" id="ARBA00022692"/>
    </source>
</evidence>
<gene>
    <name evidence="6" type="ORF">GJB61_22400</name>
</gene>
<name>A0A7X2H8Z9_9BACL</name>
<dbReference type="GO" id="GO:0005886">
    <property type="term" value="C:plasma membrane"/>
    <property type="evidence" value="ECO:0007669"/>
    <property type="project" value="UniProtKB-SubCell"/>
</dbReference>
<evidence type="ECO:0000313" key="7">
    <source>
        <dbReference type="Proteomes" id="UP000463051"/>
    </source>
</evidence>
<keyword evidence="1 5" id="KW-1003">Cell membrane</keyword>
<protein>
    <recommendedName>
        <fullName evidence="5">UPF0397 protein GJB61_22400</fullName>
    </recommendedName>
</protein>
<dbReference type="Gene3D" id="1.10.1760.20">
    <property type="match status" value="1"/>
</dbReference>
<organism evidence="6 7">
    <name type="scientific">Paenibacillus monticola</name>
    <dbReference type="NCBI Taxonomy" id="2666075"/>
    <lineage>
        <taxon>Bacteria</taxon>
        <taxon>Bacillati</taxon>
        <taxon>Bacillota</taxon>
        <taxon>Bacilli</taxon>
        <taxon>Bacillales</taxon>
        <taxon>Paenibacillaceae</taxon>
        <taxon>Paenibacillus</taxon>
    </lineage>
</organism>
<dbReference type="InterPro" id="IPR009825">
    <property type="entry name" value="ECF_substrate-spec-like"/>
</dbReference>
<reference evidence="6 7" key="1">
    <citation type="submission" date="2019-11" db="EMBL/GenBank/DDBJ databases">
        <title>Paenibacillus monticola sp. nov., a novel PGPR strain isolated from mountain sample in China.</title>
        <authorList>
            <person name="Zhao Q."/>
            <person name="Li H.-P."/>
            <person name="Zhang J.-L."/>
        </authorList>
    </citation>
    <scope>NUCLEOTIDE SEQUENCE [LARGE SCALE GENOMIC DNA]</scope>
    <source>
        <strain evidence="6 7">LC-T2</strain>
    </source>
</reference>
<feature type="transmembrane region" description="Helical" evidence="5">
    <location>
        <begin position="12"/>
        <end position="33"/>
    </location>
</feature>
<dbReference type="NCBIfam" id="NF010182">
    <property type="entry name" value="PRK13661.1"/>
    <property type="match status" value="1"/>
</dbReference>
<feature type="transmembrane region" description="Helical" evidence="5">
    <location>
        <begin position="82"/>
        <end position="99"/>
    </location>
</feature>
<keyword evidence="3 5" id="KW-1133">Transmembrane helix</keyword>
<dbReference type="Pfam" id="PF07155">
    <property type="entry name" value="ECF-ribofla_trS"/>
    <property type="match status" value="1"/>
</dbReference>
<feature type="transmembrane region" description="Helical" evidence="5">
    <location>
        <begin position="45"/>
        <end position="70"/>
    </location>
</feature>
<evidence type="ECO:0000256" key="3">
    <source>
        <dbReference type="ARBA" id="ARBA00022989"/>
    </source>
</evidence>
<keyword evidence="2 5" id="KW-0812">Transmembrane</keyword>
<dbReference type="HAMAP" id="MF_01572">
    <property type="entry name" value="UPF0397"/>
    <property type="match status" value="1"/>
</dbReference>
<feature type="transmembrane region" description="Helical" evidence="5">
    <location>
        <begin position="120"/>
        <end position="142"/>
    </location>
</feature>
<comment type="caution">
    <text evidence="6">The sequence shown here is derived from an EMBL/GenBank/DDBJ whole genome shotgun (WGS) entry which is preliminary data.</text>
</comment>
<sequence>MRSLGKQKVLSIKTIVAIGIGSALFVILGRFGSIPSGVPNTNIETTYALLALFALLYGPVAGLLIGLIGHTLKDAIFYGSPWFSWVIASGLVGLIIGLLTSRISIHDGEFGKRELIRFNLAQIAANAVAWFIVAPVLDILIYAEPANKVFTQGLIAGAANIVTVAIIGSLLAVAYAKTRTKQGSLSREA</sequence>
<keyword evidence="7" id="KW-1185">Reference proteome</keyword>
<dbReference type="InterPro" id="IPR022914">
    <property type="entry name" value="UPF0397"/>
</dbReference>
<keyword evidence="4 5" id="KW-0472">Membrane</keyword>
<evidence type="ECO:0000313" key="6">
    <source>
        <dbReference type="EMBL" id="MRN55737.1"/>
    </source>
</evidence>
<accession>A0A7X2H8Z9</accession>
<evidence type="ECO:0000256" key="5">
    <source>
        <dbReference type="HAMAP-Rule" id="MF_01572"/>
    </source>
</evidence>